<dbReference type="GO" id="GO:0005524">
    <property type="term" value="F:ATP binding"/>
    <property type="evidence" value="ECO:0007669"/>
    <property type="project" value="InterPro"/>
</dbReference>
<reference evidence="2 3" key="1">
    <citation type="journal article" date="2019" name="Sci. Rep.">
        <title>Orb-weaving spider Araneus ventricosus genome elucidates the spidroin gene catalogue.</title>
        <authorList>
            <person name="Kono N."/>
            <person name="Nakamura H."/>
            <person name="Ohtoshi R."/>
            <person name="Moran D.A.P."/>
            <person name="Shinohara A."/>
            <person name="Yoshida Y."/>
            <person name="Fujiwara M."/>
            <person name="Mori M."/>
            <person name="Tomita M."/>
            <person name="Arakawa K."/>
        </authorList>
    </citation>
    <scope>NUCLEOTIDE SEQUENCE [LARGE SCALE GENOMIC DNA]</scope>
</reference>
<dbReference type="EMBL" id="BGPR01003597">
    <property type="protein sequence ID" value="GBM90120.1"/>
    <property type="molecule type" value="Genomic_DNA"/>
</dbReference>
<proteinExistence type="predicted"/>
<dbReference type="GO" id="GO:0004812">
    <property type="term" value="F:aminoacyl-tRNA ligase activity"/>
    <property type="evidence" value="ECO:0007669"/>
    <property type="project" value="InterPro"/>
</dbReference>
<organism evidence="2 3">
    <name type="scientific">Araneus ventricosus</name>
    <name type="common">Orbweaver spider</name>
    <name type="synonym">Epeira ventricosa</name>
    <dbReference type="NCBI Taxonomy" id="182803"/>
    <lineage>
        <taxon>Eukaryota</taxon>
        <taxon>Metazoa</taxon>
        <taxon>Ecdysozoa</taxon>
        <taxon>Arthropoda</taxon>
        <taxon>Chelicerata</taxon>
        <taxon>Arachnida</taxon>
        <taxon>Araneae</taxon>
        <taxon>Araneomorphae</taxon>
        <taxon>Entelegynae</taxon>
        <taxon>Araneoidea</taxon>
        <taxon>Araneidae</taxon>
        <taxon>Araneus</taxon>
    </lineage>
</organism>
<dbReference type="Proteomes" id="UP000499080">
    <property type="component" value="Unassembled WGS sequence"/>
</dbReference>
<feature type="domain" description="Threonyl/alanyl tRNA synthetase SAD" evidence="1">
    <location>
        <begin position="6"/>
        <end position="65"/>
    </location>
</feature>
<comment type="caution">
    <text evidence="2">The sequence shown here is derived from an EMBL/GenBank/DDBJ whole genome shotgun (WGS) entry which is preliminary data.</text>
</comment>
<protein>
    <recommendedName>
        <fullName evidence="1">Threonyl/alanyl tRNA synthetase SAD domain-containing protein</fullName>
    </recommendedName>
</protein>
<dbReference type="InterPro" id="IPR012947">
    <property type="entry name" value="tRNA_SAD"/>
</dbReference>
<evidence type="ECO:0000313" key="2">
    <source>
        <dbReference type="EMBL" id="GBM90120.1"/>
    </source>
</evidence>
<evidence type="ECO:0000259" key="1">
    <source>
        <dbReference type="SMART" id="SM00863"/>
    </source>
</evidence>
<name>A0A4Y2JJ36_ARAVE</name>
<gene>
    <name evidence="2" type="ORF">AVEN_185856_1</name>
</gene>
<dbReference type="Gene3D" id="3.30.980.10">
    <property type="entry name" value="Threonyl-trna Synthetase, Chain A, domain 2"/>
    <property type="match status" value="1"/>
</dbReference>
<sequence>MYTDPVREVSIGISLGDLHADTSGSGEMVMSPEFCGKIHLKGSSLFGHFIIFSEEATAKEKRRIVALIDSLATKTIRISELIQGEMKNNLMDFKKKIEDIDSSKKCCYCSKHDRRSKNIIGKNLSNFVFQRREYRKDT</sequence>
<dbReference type="SMART" id="SM00863">
    <property type="entry name" value="tRNA_SAD"/>
    <property type="match status" value="1"/>
</dbReference>
<dbReference type="InterPro" id="IPR018163">
    <property type="entry name" value="Thr/Ala-tRNA-synth_IIc_edit"/>
</dbReference>
<evidence type="ECO:0000313" key="3">
    <source>
        <dbReference type="Proteomes" id="UP000499080"/>
    </source>
</evidence>
<dbReference type="SUPFAM" id="SSF55186">
    <property type="entry name" value="ThrRS/AlaRS common domain"/>
    <property type="match status" value="1"/>
</dbReference>
<accession>A0A4Y2JJ36</accession>
<dbReference type="AlphaFoldDB" id="A0A4Y2JJ36"/>
<dbReference type="OrthoDB" id="2423964at2759"/>
<keyword evidence="3" id="KW-1185">Reference proteome</keyword>
<dbReference type="GO" id="GO:0043039">
    <property type="term" value="P:tRNA aminoacylation"/>
    <property type="evidence" value="ECO:0007669"/>
    <property type="project" value="InterPro"/>
</dbReference>